<evidence type="ECO:0000313" key="1">
    <source>
        <dbReference type="EMBL" id="CQR25844.1"/>
    </source>
</evidence>
<organism evidence="1 2">
    <name type="scientific">Streptococcus varani</name>
    <dbReference type="NCBI Taxonomy" id="1608583"/>
    <lineage>
        <taxon>Bacteria</taxon>
        <taxon>Bacillati</taxon>
        <taxon>Bacillota</taxon>
        <taxon>Bacilli</taxon>
        <taxon>Lactobacillales</taxon>
        <taxon>Streptococcaceae</taxon>
        <taxon>Streptococcus</taxon>
    </lineage>
</organism>
<name>A0A0E4CTK2_9STRE</name>
<keyword evidence="2" id="KW-1185">Reference proteome</keyword>
<dbReference type="AlphaFoldDB" id="A0A0E4CTK2"/>
<dbReference type="RefSeq" id="WP_093651352.1">
    <property type="nucleotide sequence ID" value="NZ_CTEN01000004.1"/>
</dbReference>
<dbReference type="Proteomes" id="UP000198604">
    <property type="component" value="Unassembled WGS sequence"/>
</dbReference>
<evidence type="ECO:0000313" key="2">
    <source>
        <dbReference type="Proteomes" id="UP000198604"/>
    </source>
</evidence>
<protein>
    <submittedName>
        <fullName evidence="1">Uncharacterized protein</fullName>
    </submittedName>
</protein>
<dbReference type="STRING" id="1608583.BN1356_02191"/>
<proteinExistence type="predicted"/>
<dbReference type="EMBL" id="CTEN01000004">
    <property type="protein sequence ID" value="CQR25844.1"/>
    <property type="molecule type" value="Genomic_DNA"/>
</dbReference>
<gene>
    <name evidence="1" type="ORF">BN1356_02191</name>
</gene>
<accession>A0A0E4CTK2</accession>
<sequence>MIENFATLEDIFADSLFDGLVESIRPKEVKKLDPDIERFQEIIEWIEQNGEEPRQSRVMKERKLYSRLKGLRANSETWDKYRAYDKFNLLGGVSHE</sequence>
<dbReference type="OrthoDB" id="9814995at2"/>
<reference evidence="2" key="1">
    <citation type="submission" date="2015-03" db="EMBL/GenBank/DDBJ databases">
        <authorList>
            <person name="Urmite Genomes"/>
        </authorList>
    </citation>
    <scope>NUCLEOTIDE SEQUENCE [LARGE SCALE GENOMIC DNA]</scope>
    <source>
        <strain evidence="2">FF10</strain>
    </source>
</reference>